<dbReference type="AlphaFoldDB" id="A0A2G2XMU4"/>
<accession>A0A2G2XMU4</accession>
<name>A0A2G2XMU4_CAPBA</name>
<organism evidence="2 3">
    <name type="scientific">Capsicum baccatum</name>
    <name type="common">Peruvian pepper</name>
    <dbReference type="NCBI Taxonomy" id="33114"/>
    <lineage>
        <taxon>Eukaryota</taxon>
        <taxon>Viridiplantae</taxon>
        <taxon>Streptophyta</taxon>
        <taxon>Embryophyta</taxon>
        <taxon>Tracheophyta</taxon>
        <taxon>Spermatophyta</taxon>
        <taxon>Magnoliopsida</taxon>
        <taxon>eudicotyledons</taxon>
        <taxon>Gunneridae</taxon>
        <taxon>Pentapetalae</taxon>
        <taxon>asterids</taxon>
        <taxon>lamiids</taxon>
        <taxon>Solanales</taxon>
        <taxon>Solanaceae</taxon>
        <taxon>Solanoideae</taxon>
        <taxon>Capsiceae</taxon>
        <taxon>Capsicum</taxon>
    </lineage>
</organism>
<gene>
    <name evidence="2" type="ORF">CQW23_01132</name>
</gene>
<dbReference type="EMBL" id="MLFT02000001">
    <property type="protein sequence ID" value="PHT58769.1"/>
    <property type="molecule type" value="Genomic_DNA"/>
</dbReference>
<evidence type="ECO:0000313" key="3">
    <source>
        <dbReference type="Proteomes" id="UP000224567"/>
    </source>
</evidence>
<comment type="caution">
    <text evidence="2">The sequence shown here is derived from an EMBL/GenBank/DDBJ whole genome shotgun (WGS) entry which is preliminary data.</text>
</comment>
<evidence type="ECO:0000256" key="1">
    <source>
        <dbReference type="SAM" id="MobiDB-lite"/>
    </source>
</evidence>
<protein>
    <recommendedName>
        <fullName evidence="4">Ubiquitin-like protease family profile domain-containing protein</fullName>
    </recommendedName>
</protein>
<keyword evidence="3" id="KW-1185">Reference proteome</keyword>
<feature type="region of interest" description="Disordered" evidence="1">
    <location>
        <begin position="266"/>
        <end position="292"/>
    </location>
</feature>
<evidence type="ECO:0008006" key="4">
    <source>
        <dbReference type="Google" id="ProtNLM"/>
    </source>
</evidence>
<dbReference type="Proteomes" id="UP000224567">
    <property type="component" value="Unassembled WGS sequence"/>
</dbReference>
<dbReference type="OrthoDB" id="1304724at2759"/>
<sequence>MVYDILKRRFMYENIDNMDEAWTFEAIPYMRQQVNYQEKVSCLRILRWLSAKTDKNVKFLDLFNPPKEAIVPHLATVLHANVKTTRRNMNAINALAASVKEMTSKRGVISSKRISYPYTPLKIKVAKRRRKDISKASLSIEKRKIAMPLSLSCTVVQCARAIEEKHELKKLAKILPTYLDMSGFLDQNIRTDWSTTEAYRDKMGNPFDVQYVEGISQNCGPFAAAYVEYLSDGLQVQNDDLDAGLLHKIYAAILWKYEEAKLHKPYSNDIKDPRRPNLNSVSPDEEQLVHID</sequence>
<proteinExistence type="predicted"/>
<dbReference type="PANTHER" id="PTHR33022:SF13">
    <property type="entry name" value="UBIQUITIN-LIKE PROTEASE FAMILY PROFILE DOMAIN-CONTAINING PROTEIN"/>
    <property type="match status" value="1"/>
</dbReference>
<dbReference type="PANTHER" id="PTHR33022">
    <property type="entry name" value="DUF1985 DOMAIN-CONTAINING PROTEIN"/>
    <property type="match status" value="1"/>
</dbReference>
<reference evidence="2 3" key="1">
    <citation type="journal article" date="2017" name="Genome Biol.">
        <title>New reference genome sequences of hot pepper reveal the massive evolution of plant disease-resistance genes by retroduplication.</title>
        <authorList>
            <person name="Kim S."/>
            <person name="Park J."/>
            <person name="Yeom S.I."/>
            <person name="Kim Y.M."/>
            <person name="Seo E."/>
            <person name="Kim K.T."/>
            <person name="Kim M.S."/>
            <person name="Lee J.M."/>
            <person name="Cheong K."/>
            <person name="Shin H.S."/>
            <person name="Kim S.B."/>
            <person name="Han K."/>
            <person name="Lee J."/>
            <person name="Park M."/>
            <person name="Lee H.A."/>
            <person name="Lee H.Y."/>
            <person name="Lee Y."/>
            <person name="Oh S."/>
            <person name="Lee J.H."/>
            <person name="Choi E."/>
            <person name="Choi E."/>
            <person name="Lee S.E."/>
            <person name="Jeon J."/>
            <person name="Kim H."/>
            <person name="Choi G."/>
            <person name="Song H."/>
            <person name="Lee J."/>
            <person name="Lee S.C."/>
            <person name="Kwon J.K."/>
            <person name="Lee H.Y."/>
            <person name="Koo N."/>
            <person name="Hong Y."/>
            <person name="Kim R.W."/>
            <person name="Kang W.H."/>
            <person name="Huh J.H."/>
            <person name="Kang B.C."/>
            <person name="Yang T.J."/>
            <person name="Lee Y.H."/>
            <person name="Bennetzen J.L."/>
            <person name="Choi D."/>
        </authorList>
    </citation>
    <scope>NUCLEOTIDE SEQUENCE [LARGE SCALE GENOMIC DNA]</scope>
    <source>
        <strain evidence="3">cv. PBC81</strain>
    </source>
</reference>
<evidence type="ECO:0000313" key="2">
    <source>
        <dbReference type="EMBL" id="PHT58769.1"/>
    </source>
</evidence>
<reference evidence="3" key="2">
    <citation type="journal article" date="2017" name="J. Anim. Genet.">
        <title>Multiple reference genome sequences of hot pepper reveal the massive evolution of plant disease resistance genes by retroduplication.</title>
        <authorList>
            <person name="Kim S."/>
            <person name="Park J."/>
            <person name="Yeom S.-I."/>
            <person name="Kim Y.-M."/>
            <person name="Seo E."/>
            <person name="Kim K.-T."/>
            <person name="Kim M.-S."/>
            <person name="Lee J.M."/>
            <person name="Cheong K."/>
            <person name="Shin H.-S."/>
            <person name="Kim S.-B."/>
            <person name="Han K."/>
            <person name="Lee J."/>
            <person name="Park M."/>
            <person name="Lee H.-A."/>
            <person name="Lee H.-Y."/>
            <person name="Lee Y."/>
            <person name="Oh S."/>
            <person name="Lee J.H."/>
            <person name="Choi E."/>
            <person name="Choi E."/>
            <person name="Lee S.E."/>
            <person name="Jeon J."/>
            <person name="Kim H."/>
            <person name="Choi G."/>
            <person name="Song H."/>
            <person name="Lee J."/>
            <person name="Lee S.-C."/>
            <person name="Kwon J.-K."/>
            <person name="Lee H.-Y."/>
            <person name="Koo N."/>
            <person name="Hong Y."/>
            <person name="Kim R.W."/>
            <person name="Kang W.-H."/>
            <person name="Huh J.H."/>
            <person name="Kang B.-C."/>
            <person name="Yang T.-J."/>
            <person name="Lee Y.-H."/>
            <person name="Bennetzen J.L."/>
            <person name="Choi D."/>
        </authorList>
    </citation>
    <scope>NUCLEOTIDE SEQUENCE [LARGE SCALE GENOMIC DNA]</scope>
    <source>
        <strain evidence="3">cv. PBC81</strain>
    </source>
</reference>